<name>A0A0A9AXX4_ARUDO</name>
<dbReference type="EMBL" id="GBRH01245958">
    <property type="protein sequence ID" value="JAD51937.1"/>
    <property type="molecule type" value="Transcribed_RNA"/>
</dbReference>
<protein>
    <submittedName>
        <fullName evidence="1">Uncharacterized protein</fullName>
    </submittedName>
</protein>
<reference evidence="1" key="2">
    <citation type="journal article" date="2015" name="Data Brief">
        <title>Shoot transcriptome of the giant reed, Arundo donax.</title>
        <authorList>
            <person name="Barrero R.A."/>
            <person name="Guerrero F.D."/>
            <person name="Moolhuijzen P."/>
            <person name="Goolsby J.A."/>
            <person name="Tidwell J."/>
            <person name="Bellgard S.E."/>
            <person name="Bellgard M.I."/>
        </authorList>
    </citation>
    <scope>NUCLEOTIDE SEQUENCE</scope>
    <source>
        <tissue evidence="1">Shoot tissue taken approximately 20 cm above the soil surface</tissue>
    </source>
</reference>
<dbReference type="AlphaFoldDB" id="A0A0A9AXX4"/>
<accession>A0A0A9AXX4</accession>
<reference evidence="1" key="1">
    <citation type="submission" date="2014-09" db="EMBL/GenBank/DDBJ databases">
        <authorList>
            <person name="Magalhaes I.L.F."/>
            <person name="Oliveira U."/>
            <person name="Santos F.R."/>
            <person name="Vidigal T.H.D.A."/>
            <person name="Brescovit A.D."/>
            <person name="Santos A.J."/>
        </authorList>
    </citation>
    <scope>NUCLEOTIDE SEQUENCE</scope>
    <source>
        <tissue evidence="1">Shoot tissue taken approximately 20 cm above the soil surface</tissue>
    </source>
</reference>
<sequence>MKLLVIMQAKTRRVKGQLREMVNSH</sequence>
<proteinExistence type="predicted"/>
<organism evidence="1">
    <name type="scientific">Arundo donax</name>
    <name type="common">Giant reed</name>
    <name type="synonym">Donax arundinaceus</name>
    <dbReference type="NCBI Taxonomy" id="35708"/>
    <lineage>
        <taxon>Eukaryota</taxon>
        <taxon>Viridiplantae</taxon>
        <taxon>Streptophyta</taxon>
        <taxon>Embryophyta</taxon>
        <taxon>Tracheophyta</taxon>
        <taxon>Spermatophyta</taxon>
        <taxon>Magnoliopsida</taxon>
        <taxon>Liliopsida</taxon>
        <taxon>Poales</taxon>
        <taxon>Poaceae</taxon>
        <taxon>PACMAD clade</taxon>
        <taxon>Arundinoideae</taxon>
        <taxon>Arundineae</taxon>
        <taxon>Arundo</taxon>
    </lineage>
</organism>
<evidence type="ECO:0000313" key="1">
    <source>
        <dbReference type="EMBL" id="JAD51937.1"/>
    </source>
</evidence>